<dbReference type="KEGG" id="gph:GEMMAAP_13640"/>
<keyword evidence="3" id="KW-1185">Reference proteome</keyword>
<organism evidence="2 3">
    <name type="scientific">Gemmatimonas phototrophica</name>
    <dbReference type="NCBI Taxonomy" id="1379270"/>
    <lineage>
        <taxon>Bacteria</taxon>
        <taxon>Pseudomonadati</taxon>
        <taxon>Gemmatimonadota</taxon>
        <taxon>Gemmatimonadia</taxon>
        <taxon>Gemmatimonadales</taxon>
        <taxon>Gemmatimonadaceae</taxon>
        <taxon>Gemmatimonas</taxon>
    </lineage>
</organism>
<sequence>MLTLRLLRCATSACLLGLLGAVPLRAVAAQALAHTQGGAHTTMPTEGGQAAFATIAEIVKLLEADPSTDWSKVNLERLRQHLRDMDLVTLRSTVAATPVAGGATFVVRGTGETIAAIKRMTGAHVAMVAMMGGPRIVRTERPDGVTLVVTARDGDRDAGAARIRGLGFIGLMASGDHHQMHHLMLARGEAMADHGHD</sequence>
<evidence type="ECO:0000256" key="1">
    <source>
        <dbReference type="SAM" id="SignalP"/>
    </source>
</evidence>
<dbReference type="OrthoDB" id="1524152at2"/>
<evidence type="ECO:0000313" key="2">
    <source>
        <dbReference type="EMBL" id="AMW05568.1"/>
    </source>
</evidence>
<protein>
    <recommendedName>
        <fullName evidence="4">DUF4252 domain-containing protein</fullName>
    </recommendedName>
</protein>
<accession>A0A143BKM4</accession>
<dbReference type="AlphaFoldDB" id="A0A143BKM4"/>
<feature type="signal peptide" evidence="1">
    <location>
        <begin position="1"/>
        <end position="28"/>
    </location>
</feature>
<dbReference type="STRING" id="1379270.GEMMAAP_13640"/>
<name>A0A143BKM4_9BACT</name>
<keyword evidence="1" id="KW-0732">Signal</keyword>
<gene>
    <name evidence="2" type="ORF">GEMMAAP_13640</name>
</gene>
<proteinExistence type="predicted"/>
<evidence type="ECO:0000313" key="3">
    <source>
        <dbReference type="Proteomes" id="UP000076404"/>
    </source>
</evidence>
<evidence type="ECO:0008006" key="4">
    <source>
        <dbReference type="Google" id="ProtNLM"/>
    </source>
</evidence>
<dbReference type="Proteomes" id="UP000076404">
    <property type="component" value="Chromosome"/>
</dbReference>
<reference evidence="2 3" key="2">
    <citation type="journal article" date="2016" name="Environ. Microbiol. Rep.">
        <title>Metagenomic evidence for the presence of phototrophic Gemmatimonadetes bacteria in diverse environments.</title>
        <authorList>
            <person name="Zeng Y."/>
            <person name="Baumbach J."/>
            <person name="Barbosa E.G."/>
            <person name="Azevedo V."/>
            <person name="Zhang C."/>
            <person name="Koblizek M."/>
        </authorList>
    </citation>
    <scope>NUCLEOTIDE SEQUENCE [LARGE SCALE GENOMIC DNA]</scope>
    <source>
        <strain evidence="2 3">AP64</strain>
    </source>
</reference>
<dbReference type="eggNOG" id="ENOG5032SHG">
    <property type="taxonomic scope" value="Bacteria"/>
</dbReference>
<reference evidence="2 3" key="1">
    <citation type="journal article" date="2014" name="Proc. Natl. Acad. Sci. U.S.A.">
        <title>Functional type 2 photosynthetic reaction centers found in the rare bacterial phylum Gemmatimonadetes.</title>
        <authorList>
            <person name="Zeng Y."/>
            <person name="Feng F."/>
            <person name="Medova H."/>
            <person name="Dean J."/>
            <person name="Koblizek M."/>
        </authorList>
    </citation>
    <scope>NUCLEOTIDE SEQUENCE [LARGE SCALE GENOMIC DNA]</scope>
    <source>
        <strain evidence="2 3">AP64</strain>
    </source>
</reference>
<feature type="chain" id="PRO_5007506827" description="DUF4252 domain-containing protein" evidence="1">
    <location>
        <begin position="29"/>
        <end position="197"/>
    </location>
</feature>
<dbReference type="RefSeq" id="WP_053333745.1">
    <property type="nucleotide sequence ID" value="NZ_CP011454.1"/>
</dbReference>
<dbReference type="EMBL" id="CP011454">
    <property type="protein sequence ID" value="AMW05568.1"/>
    <property type="molecule type" value="Genomic_DNA"/>
</dbReference>